<keyword evidence="9" id="KW-0812">Transmembrane</keyword>
<dbReference type="CDD" id="cd16922">
    <property type="entry name" value="HATPase_EvgS-ArcB-TorS-like"/>
    <property type="match status" value="1"/>
</dbReference>
<evidence type="ECO:0000256" key="7">
    <source>
        <dbReference type="PROSITE-ProRule" id="PRU00339"/>
    </source>
</evidence>
<name>A0A2V3ZYF8_9BACT</name>
<keyword evidence="7" id="KW-0802">TPR repeat</keyword>
<dbReference type="Pfam" id="PF13424">
    <property type="entry name" value="TPR_12"/>
    <property type="match status" value="4"/>
</dbReference>
<evidence type="ECO:0000259" key="11">
    <source>
        <dbReference type="PROSITE" id="PS50109"/>
    </source>
</evidence>
<dbReference type="InterPro" id="IPR011006">
    <property type="entry name" value="CheY-like_superfamily"/>
</dbReference>
<evidence type="ECO:0000256" key="5">
    <source>
        <dbReference type="ARBA" id="ARBA00022777"/>
    </source>
</evidence>
<feature type="coiled-coil region" evidence="8">
    <location>
        <begin position="588"/>
        <end position="615"/>
    </location>
</feature>
<dbReference type="CDD" id="cd17546">
    <property type="entry name" value="REC_hyHK_CKI1_RcsC-like"/>
    <property type="match status" value="1"/>
</dbReference>
<evidence type="ECO:0000256" key="9">
    <source>
        <dbReference type="SAM" id="Phobius"/>
    </source>
</evidence>
<feature type="transmembrane region" description="Helical" evidence="9">
    <location>
        <begin position="559"/>
        <end position="578"/>
    </location>
</feature>
<keyword evidence="14" id="KW-1185">Reference proteome</keyword>
<feature type="repeat" description="TPR" evidence="7">
    <location>
        <begin position="438"/>
        <end position="471"/>
    </location>
</feature>
<evidence type="ECO:0000313" key="14">
    <source>
        <dbReference type="Proteomes" id="UP000248079"/>
    </source>
</evidence>
<dbReference type="PROSITE" id="PS50109">
    <property type="entry name" value="HIS_KIN"/>
    <property type="match status" value="1"/>
</dbReference>
<proteinExistence type="predicted"/>
<evidence type="ECO:0000256" key="6">
    <source>
        <dbReference type="PROSITE-ProRule" id="PRU00169"/>
    </source>
</evidence>
<dbReference type="SUPFAM" id="SSF55874">
    <property type="entry name" value="ATPase domain of HSP90 chaperone/DNA topoisomerase II/histidine kinase"/>
    <property type="match status" value="1"/>
</dbReference>
<feature type="signal peptide" evidence="10">
    <location>
        <begin position="1"/>
        <end position="23"/>
    </location>
</feature>
<keyword evidence="4" id="KW-0808">Transferase</keyword>
<dbReference type="SMART" id="SM00388">
    <property type="entry name" value="HisKA"/>
    <property type="match status" value="1"/>
</dbReference>
<dbReference type="Pfam" id="PF00072">
    <property type="entry name" value="Response_reg"/>
    <property type="match status" value="1"/>
</dbReference>
<accession>A0A2V3ZYF8</accession>
<dbReference type="Pfam" id="PF13181">
    <property type="entry name" value="TPR_8"/>
    <property type="match status" value="1"/>
</dbReference>
<dbReference type="InterPro" id="IPR001789">
    <property type="entry name" value="Sig_transdc_resp-reg_receiver"/>
</dbReference>
<protein>
    <recommendedName>
        <fullName evidence="2">histidine kinase</fullName>
        <ecNumber evidence="2">2.7.13.3</ecNumber>
    </recommendedName>
</protein>
<dbReference type="Gene3D" id="3.40.50.2300">
    <property type="match status" value="1"/>
</dbReference>
<feature type="chain" id="PRO_5015853586" description="histidine kinase" evidence="10">
    <location>
        <begin position="24"/>
        <end position="999"/>
    </location>
</feature>
<gene>
    <name evidence="13" type="ORF">DF185_11720</name>
</gene>
<dbReference type="PRINTS" id="PR00344">
    <property type="entry name" value="BCTRLSENSOR"/>
</dbReference>
<dbReference type="InterPro" id="IPR004358">
    <property type="entry name" value="Sig_transdc_His_kin-like_C"/>
</dbReference>
<dbReference type="Pfam" id="PF00512">
    <property type="entry name" value="HisKA"/>
    <property type="match status" value="1"/>
</dbReference>
<dbReference type="OrthoDB" id="1116352at2"/>
<dbReference type="SUPFAM" id="SSF52172">
    <property type="entry name" value="CheY-like"/>
    <property type="match status" value="1"/>
</dbReference>
<dbReference type="EC" id="2.7.13.3" evidence="2"/>
<dbReference type="InterPro" id="IPR011990">
    <property type="entry name" value="TPR-like_helical_dom_sf"/>
</dbReference>
<evidence type="ECO:0000256" key="10">
    <source>
        <dbReference type="SAM" id="SignalP"/>
    </source>
</evidence>
<reference evidence="13 14" key="1">
    <citation type="submission" date="2018-05" db="EMBL/GenBank/DDBJ databases">
        <title>Marinifilum breve JC075T sp. nov., a marine bacterium isolated from Yongle Blue Hole in the South China Sea.</title>
        <authorList>
            <person name="Fu T."/>
        </authorList>
    </citation>
    <scope>NUCLEOTIDE SEQUENCE [LARGE SCALE GENOMIC DNA]</scope>
    <source>
        <strain evidence="13 14">JC075</strain>
    </source>
</reference>
<dbReference type="SMART" id="SM00387">
    <property type="entry name" value="HATPase_c"/>
    <property type="match status" value="1"/>
</dbReference>
<sequence length="999" mass="115073">MPQRMKNLLLLLVCVVIATHSYSSPDSEPFGKKTVTSDLNKLHREAESYYYKNNPKALAKAKLLADKSLAAEQMDKFAFANELMGRIYLFQGDMEKAQNCFDSSFDYWESVRDTTRISFLYSYYGELNFRKCNYAKADRFYNKSLELKKQQRDTLSYAYSYNALGNVQFETCHYTEALTFYLKALNLNRKHQNISGICYSLNALGTTYKEINKTDLAIEYFNKALQLGEENNLIKNIAYSLNQLAALQNTLGNRNTAIELFTKSLNLSFELESKSGMASSYMGMGEVFQSMNQNDKSIEYQHKALKLFKELESKKNIAKCYENLGLISYSMRDYKLAIENYLQAIDLTNQIGYAKGTANVFRLIGNAYLKLNNFDLALTNYERSLQIQKSIDNLKGIASCYTNIGLIYIKKQNFNKAEKYLNLSVEINKNTGNLGGLGSVYNNLAALYREKKDTNQAIHYLKNSLNLAQKINRKTLIAENYRNLSDIFEEKNDYNQSLQYYKEYVKIYNQLYNAQAENRIGWIQMQNEKEKRENLVQLHAKEQFLKEEKLKKERLTNTFLIVIVGLIILFSGVVYRFYIIAKKSNKNLNLEIEERKKAESLLADHQKNLESLVKIRTLELLKAKEKAEQADRLKTSFLANMSHEIRTPMNAIIGFSKLMAFTNSKEKHQYYTNIINDNGHILLTLVNDIIDISMIESKQLKIKKSNFYVYPVLEELRQVFEEQKIKNGKTDVKINLHIPERIENISVYSDQIRLKQILINLLRNAIKFTDRGSIYFGIEVIENHLRFFVKDTGIGIPYKDQALIYDRFRQASNNGVEHGGTGLGLTISKSLTELLGGKIWFTSDPDKGSEFYVEFVIDDETIVQNKTIGKENNPLDFSGKNILVAEDVESNFLYINEVLKKVNANVTWSQDGVEAVEKFQDDHFDLVLMDIQLPKINGYQATREIKKKNPSVPVVAQSAYAFRDESNKMTEAGCDAFIAKPYTEEELLAIIEKNMPQKN</sequence>
<dbReference type="PROSITE" id="PS50110">
    <property type="entry name" value="RESPONSE_REGULATORY"/>
    <property type="match status" value="1"/>
</dbReference>
<evidence type="ECO:0000256" key="1">
    <source>
        <dbReference type="ARBA" id="ARBA00000085"/>
    </source>
</evidence>
<dbReference type="InterPro" id="IPR019734">
    <property type="entry name" value="TPR_rpt"/>
</dbReference>
<feature type="domain" description="Histidine kinase" evidence="11">
    <location>
        <begin position="640"/>
        <end position="859"/>
    </location>
</feature>
<dbReference type="EMBL" id="QFLI01000004">
    <property type="protein sequence ID" value="PXY01303.1"/>
    <property type="molecule type" value="Genomic_DNA"/>
</dbReference>
<dbReference type="AlphaFoldDB" id="A0A2V3ZYF8"/>
<feature type="repeat" description="TPR" evidence="7">
    <location>
        <begin position="278"/>
        <end position="311"/>
    </location>
</feature>
<dbReference type="SMART" id="SM00028">
    <property type="entry name" value="TPR"/>
    <property type="match status" value="11"/>
</dbReference>
<evidence type="ECO:0000259" key="12">
    <source>
        <dbReference type="PROSITE" id="PS50110"/>
    </source>
</evidence>
<feature type="domain" description="Response regulatory" evidence="12">
    <location>
        <begin position="881"/>
        <end position="995"/>
    </location>
</feature>
<dbReference type="InterPro" id="IPR036890">
    <property type="entry name" value="HATPase_C_sf"/>
</dbReference>
<dbReference type="GO" id="GO:0000155">
    <property type="term" value="F:phosphorelay sensor kinase activity"/>
    <property type="evidence" value="ECO:0007669"/>
    <property type="project" value="InterPro"/>
</dbReference>
<evidence type="ECO:0000256" key="4">
    <source>
        <dbReference type="ARBA" id="ARBA00022679"/>
    </source>
</evidence>
<dbReference type="InterPro" id="IPR036097">
    <property type="entry name" value="HisK_dim/P_sf"/>
</dbReference>
<feature type="repeat" description="TPR" evidence="7">
    <location>
        <begin position="198"/>
        <end position="231"/>
    </location>
</feature>
<feature type="repeat" description="TPR" evidence="7">
    <location>
        <begin position="398"/>
        <end position="431"/>
    </location>
</feature>
<evidence type="ECO:0000256" key="2">
    <source>
        <dbReference type="ARBA" id="ARBA00012438"/>
    </source>
</evidence>
<dbReference type="SUPFAM" id="SSF48452">
    <property type="entry name" value="TPR-like"/>
    <property type="match status" value="3"/>
</dbReference>
<evidence type="ECO:0000256" key="8">
    <source>
        <dbReference type="SAM" id="Coils"/>
    </source>
</evidence>
<dbReference type="InterPro" id="IPR005467">
    <property type="entry name" value="His_kinase_dom"/>
</dbReference>
<keyword evidence="5" id="KW-0418">Kinase</keyword>
<keyword evidence="8" id="KW-0175">Coiled coil</keyword>
<dbReference type="SMART" id="SM00448">
    <property type="entry name" value="REC"/>
    <property type="match status" value="1"/>
</dbReference>
<evidence type="ECO:0000256" key="3">
    <source>
        <dbReference type="ARBA" id="ARBA00022553"/>
    </source>
</evidence>
<keyword evidence="10" id="KW-0732">Signal</keyword>
<dbReference type="Gene3D" id="1.25.40.10">
    <property type="entry name" value="Tetratricopeptide repeat domain"/>
    <property type="match status" value="3"/>
</dbReference>
<keyword evidence="9" id="KW-0472">Membrane</keyword>
<dbReference type="Proteomes" id="UP000248079">
    <property type="component" value="Unassembled WGS sequence"/>
</dbReference>
<dbReference type="InterPro" id="IPR003661">
    <property type="entry name" value="HisK_dim/P_dom"/>
</dbReference>
<keyword evidence="9" id="KW-1133">Transmembrane helix</keyword>
<dbReference type="SUPFAM" id="SSF47384">
    <property type="entry name" value="Homodimeric domain of signal transducing histidine kinase"/>
    <property type="match status" value="1"/>
</dbReference>
<dbReference type="Gene3D" id="3.30.565.10">
    <property type="entry name" value="Histidine kinase-like ATPase, C-terminal domain"/>
    <property type="match status" value="1"/>
</dbReference>
<dbReference type="PANTHER" id="PTHR43047">
    <property type="entry name" value="TWO-COMPONENT HISTIDINE PROTEIN KINASE"/>
    <property type="match status" value="1"/>
</dbReference>
<feature type="modified residue" description="4-aspartylphosphate" evidence="6">
    <location>
        <position position="930"/>
    </location>
</feature>
<organism evidence="13 14">
    <name type="scientific">Marinifilum breve</name>
    <dbReference type="NCBI Taxonomy" id="2184082"/>
    <lineage>
        <taxon>Bacteria</taxon>
        <taxon>Pseudomonadati</taxon>
        <taxon>Bacteroidota</taxon>
        <taxon>Bacteroidia</taxon>
        <taxon>Marinilabiliales</taxon>
        <taxon>Marinifilaceae</taxon>
    </lineage>
</organism>
<dbReference type="InterPro" id="IPR003594">
    <property type="entry name" value="HATPase_dom"/>
</dbReference>
<comment type="catalytic activity">
    <reaction evidence="1">
        <text>ATP + protein L-histidine = ADP + protein N-phospho-L-histidine.</text>
        <dbReference type="EC" id="2.7.13.3"/>
    </reaction>
</comment>
<dbReference type="CDD" id="cd00082">
    <property type="entry name" value="HisKA"/>
    <property type="match status" value="1"/>
</dbReference>
<feature type="repeat" description="TPR" evidence="7">
    <location>
        <begin position="318"/>
        <end position="351"/>
    </location>
</feature>
<evidence type="ECO:0000313" key="13">
    <source>
        <dbReference type="EMBL" id="PXY01303.1"/>
    </source>
</evidence>
<dbReference type="PROSITE" id="PS50005">
    <property type="entry name" value="TPR"/>
    <property type="match status" value="7"/>
</dbReference>
<keyword evidence="3 6" id="KW-0597">Phosphoprotein</keyword>
<dbReference type="Pfam" id="PF02518">
    <property type="entry name" value="HATPase_c"/>
    <property type="match status" value="1"/>
</dbReference>
<dbReference type="Gene3D" id="1.10.287.130">
    <property type="match status" value="1"/>
</dbReference>
<comment type="caution">
    <text evidence="13">The sequence shown here is derived from an EMBL/GenBank/DDBJ whole genome shotgun (WGS) entry which is preliminary data.</text>
</comment>
<feature type="repeat" description="TPR" evidence="7">
    <location>
        <begin position="358"/>
        <end position="391"/>
    </location>
</feature>
<feature type="repeat" description="TPR" evidence="7">
    <location>
        <begin position="158"/>
        <end position="191"/>
    </location>
</feature>